<dbReference type="EMBL" id="LGUI01000005">
    <property type="protein sequence ID" value="PNE32333.1"/>
    <property type="molecule type" value="Genomic_DNA"/>
</dbReference>
<organism evidence="1 2">
    <name type="scientific">Streptomyces eurocidicus</name>
    <name type="common">Streptoverticillium eurocidicus</name>
    <dbReference type="NCBI Taxonomy" id="66423"/>
    <lineage>
        <taxon>Bacteria</taxon>
        <taxon>Bacillati</taxon>
        <taxon>Actinomycetota</taxon>
        <taxon>Actinomycetes</taxon>
        <taxon>Kitasatosporales</taxon>
        <taxon>Streptomycetaceae</taxon>
        <taxon>Streptomyces</taxon>
    </lineage>
</organism>
<name>A0A2N8NU86_STREU</name>
<evidence type="ECO:0000313" key="1">
    <source>
        <dbReference type="EMBL" id="PNE32333.1"/>
    </source>
</evidence>
<accession>A0A2N8NU86</accession>
<reference evidence="2" key="1">
    <citation type="submission" date="2015-07" db="EMBL/GenBank/DDBJ databases">
        <authorList>
            <person name="Graham D.E."/>
            <person name="Giannone R.J."/>
            <person name="Gulvik C.A."/>
            <person name="Hettich R.L."/>
            <person name="Klingeman D.M."/>
            <person name="Mahan K.M."/>
            <person name="Parry R.J."/>
            <person name="Spain J.C."/>
        </authorList>
    </citation>
    <scope>NUCLEOTIDE SEQUENCE [LARGE SCALE GENOMIC DNA]</scope>
    <source>
        <strain evidence="2">ATCC 27428</strain>
    </source>
</reference>
<gene>
    <name evidence="1" type="ORF">AF335_17080</name>
</gene>
<keyword evidence="2" id="KW-1185">Reference proteome</keyword>
<proteinExistence type="predicted"/>
<evidence type="ECO:0000313" key="2">
    <source>
        <dbReference type="Proteomes" id="UP000235945"/>
    </source>
</evidence>
<protein>
    <submittedName>
        <fullName evidence="1">Uncharacterized protein</fullName>
    </submittedName>
</protein>
<comment type="caution">
    <text evidence="1">The sequence shown here is derived from an EMBL/GenBank/DDBJ whole genome shotgun (WGS) entry which is preliminary data.</text>
</comment>
<dbReference type="AlphaFoldDB" id="A0A2N8NU86"/>
<sequence length="155" mass="16571">MPAPARTLEGMNKEFAKKLRDTAIATGTPLPEREHYEVTVSNQSTHALVLTSKAVSGSFDEAPDEGHVLHPRESDTFQVSSVHFPWESGAAALRYQMTDAPVTFTATGGPPGSHASSGKLEGPGCEHYDCTIGSSCPEKSLIMLETAMDPHMMGI</sequence>
<dbReference type="Proteomes" id="UP000235945">
    <property type="component" value="Unassembled WGS sequence"/>
</dbReference>